<evidence type="ECO:0000256" key="3">
    <source>
        <dbReference type="ARBA" id="ARBA00022833"/>
    </source>
</evidence>
<evidence type="ECO:0000259" key="5">
    <source>
        <dbReference type="PROSITE" id="PS50016"/>
    </source>
</evidence>
<reference evidence="7 8" key="1">
    <citation type="journal article" date="2017" name="Environ. Microbiol.">
        <title>Decay of the glycolytic pathway and adaptation to intranuclear parasitism within Enterocytozoonidae microsporidia.</title>
        <authorList>
            <person name="Wiredu Boakye D."/>
            <person name="Jaroenlak P."/>
            <person name="Prachumwat A."/>
            <person name="Williams T.A."/>
            <person name="Bateman K.S."/>
            <person name="Itsathitphaisarn O."/>
            <person name="Sritunyalucksana K."/>
            <person name="Paszkiewicz K.H."/>
            <person name="Moore K.A."/>
            <person name="Stentiford G.D."/>
            <person name="Williams B.A."/>
        </authorList>
    </citation>
    <scope>NUCLEOTIDE SEQUENCE [LARGE SCALE GENOMIC DNA]</scope>
    <source>
        <strain evidence="7 8">GB1</strain>
    </source>
</reference>
<dbReference type="Proteomes" id="UP000192639">
    <property type="component" value="Unassembled WGS sequence"/>
</dbReference>
<dbReference type="InterPro" id="IPR050701">
    <property type="entry name" value="Histone_Mod_Regulator"/>
</dbReference>
<proteinExistence type="predicted"/>
<name>A0A1Y1S619_9MICR</name>
<keyword evidence="2 4" id="KW-0863">Zinc-finger</keyword>
<gene>
    <name evidence="7" type="primary">BRPF1</name>
    <name evidence="7" type="ORF">ECANGB1_1443</name>
</gene>
<dbReference type="SMART" id="SM00249">
    <property type="entry name" value="PHD"/>
    <property type="match status" value="2"/>
</dbReference>
<sequence length="352" mass="40473">MSKIHRGDLSYSKVYKNMDLNKDLGVNWEEAEGDNGSGGKRVKKVEICTEPEPLKYMVDEFDLKFIKESEMTENEFVEEIKGIEQEYATYLKKKMDKITLLEANGYCDICGYSDDSNENKMVVCQGCGIPVHQSCYGVGEFTKAWLCKKCEEGEFDSVCGFCTEKDGILKKTDQNEWIHAICAICNPTICFLNDTLKEPVDMTNYEPVNGKCVLCKKKSNDLMECSFLGCENAFHVTCACGLLYIDIDNSTIYCKKHFPIKDPTEINSRKETNEMKDGYRKMKDEIYERDDMRLNAIIETEYSQLVKTSLNEFKTECSNTKLVEYYKSKQMNIGRSAIDYYQCANAFREAFK</sequence>
<dbReference type="PANTHER" id="PTHR13793">
    <property type="entry name" value="PHD FINGER PROTEINS"/>
    <property type="match status" value="1"/>
</dbReference>
<dbReference type="InterPro" id="IPR034732">
    <property type="entry name" value="EPHD"/>
</dbReference>
<dbReference type="OrthoDB" id="20839at2759"/>
<dbReference type="Pfam" id="PF13832">
    <property type="entry name" value="zf-HC5HC2H_2"/>
    <property type="match status" value="1"/>
</dbReference>
<evidence type="ECO:0000259" key="6">
    <source>
        <dbReference type="PROSITE" id="PS51805"/>
    </source>
</evidence>
<evidence type="ECO:0000256" key="4">
    <source>
        <dbReference type="PROSITE-ProRule" id="PRU00146"/>
    </source>
</evidence>
<comment type="caution">
    <text evidence="7">The sequence shown here is derived from an EMBL/GenBank/DDBJ whole genome shotgun (WGS) entry which is preliminary data.</text>
</comment>
<feature type="domain" description="PHD-type" evidence="6">
    <location>
        <begin position="156"/>
        <end position="258"/>
    </location>
</feature>
<dbReference type="PROSITE" id="PS50016">
    <property type="entry name" value="ZF_PHD_2"/>
    <property type="match status" value="1"/>
</dbReference>
<evidence type="ECO:0000313" key="8">
    <source>
        <dbReference type="Proteomes" id="UP000192639"/>
    </source>
</evidence>
<protein>
    <submittedName>
        <fullName evidence="7">BRPF1</fullName>
    </submittedName>
</protein>
<dbReference type="Pfam" id="PF13831">
    <property type="entry name" value="PHD_2"/>
    <property type="match status" value="1"/>
</dbReference>
<organism evidence="7 8">
    <name type="scientific">Enterospora canceri</name>
    <dbReference type="NCBI Taxonomy" id="1081671"/>
    <lineage>
        <taxon>Eukaryota</taxon>
        <taxon>Fungi</taxon>
        <taxon>Fungi incertae sedis</taxon>
        <taxon>Microsporidia</taxon>
        <taxon>Enterocytozoonidae</taxon>
        <taxon>Enterospora</taxon>
    </lineage>
</organism>
<dbReference type="PROSITE" id="PS51805">
    <property type="entry name" value="EPHD"/>
    <property type="match status" value="1"/>
</dbReference>
<dbReference type="Gene3D" id="3.30.40.10">
    <property type="entry name" value="Zinc/RING finger domain, C3HC4 (zinc finger)"/>
    <property type="match status" value="2"/>
</dbReference>
<dbReference type="AlphaFoldDB" id="A0A1Y1S619"/>
<dbReference type="InterPro" id="IPR019787">
    <property type="entry name" value="Znf_PHD-finger"/>
</dbReference>
<dbReference type="VEuPathDB" id="MicrosporidiaDB:ECANGB1_1443"/>
<dbReference type="CDD" id="cd15571">
    <property type="entry name" value="ePHD"/>
    <property type="match status" value="1"/>
</dbReference>
<keyword evidence="8" id="KW-1185">Reference proteome</keyword>
<dbReference type="GO" id="GO:0008270">
    <property type="term" value="F:zinc ion binding"/>
    <property type="evidence" value="ECO:0007669"/>
    <property type="project" value="UniProtKB-KW"/>
</dbReference>
<evidence type="ECO:0000256" key="2">
    <source>
        <dbReference type="ARBA" id="ARBA00022771"/>
    </source>
</evidence>
<accession>A0A1Y1S619</accession>
<evidence type="ECO:0000313" key="7">
    <source>
        <dbReference type="EMBL" id="ORD93871.1"/>
    </source>
</evidence>
<dbReference type="EMBL" id="LWDP01000042">
    <property type="protein sequence ID" value="ORD93871.1"/>
    <property type="molecule type" value="Genomic_DNA"/>
</dbReference>
<feature type="domain" description="PHD-type" evidence="5">
    <location>
        <begin position="104"/>
        <end position="153"/>
    </location>
</feature>
<dbReference type="InterPro" id="IPR011011">
    <property type="entry name" value="Znf_FYVE_PHD"/>
</dbReference>
<keyword evidence="1" id="KW-0479">Metal-binding</keyword>
<dbReference type="InterPro" id="IPR001965">
    <property type="entry name" value="Znf_PHD"/>
</dbReference>
<dbReference type="InterPro" id="IPR013083">
    <property type="entry name" value="Znf_RING/FYVE/PHD"/>
</dbReference>
<dbReference type="PANTHER" id="PTHR13793:SF107">
    <property type="entry name" value="BROMODOMAIN-CONTAINING PROTEIN HOMOLOG"/>
    <property type="match status" value="1"/>
</dbReference>
<keyword evidence="3" id="KW-0862">Zinc</keyword>
<evidence type="ECO:0000256" key="1">
    <source>
        <dbReference type="ARBA" id="ARBA00022723"/>
    </source>
</evidence>
<dbReference type="GO" id="GO:0006357">
    <property type="term" value="P:regulation of transcription by RNA polymerase II"/>
    <property type="evidence" value="ECO:0007669"/>
    <property type="project" value="TreeGrafter"/>
</dbReference>
<dbReference type="SUPFAM" id="SSF57903">
    <property type="entry name" value="FYVE/PHD zinc finger"/>
    <property type="match status" value="1"/>
</dbReference>
<dbReference type="PROSITE" id="PS01359">
    <property type="entry name" value="ZF_PHD_1"/>
    <property type="match status" value="1"/>
</dbReference>
<dbReference type="InterPro" id="IPR019786">
    <property type="entry name" value="Zinc_finger_PHD-type_CS"/>
</dbReference>